<dbReference type="EMBL" id="OZ034816">
    <property type="protein sequence ID" value="CAL1379115.1"/>
    <property type="molecule type" value="Genomic_DNA"/>
</dbReference>
<name>A0AAV2E0M0_9ROSI</name>
<gene>
    <name evidence="2" type="ORF">LTRI10_LOCUS20656</name>
</gene>
<protein>
    <submittedName>
        <fullName evidence="2">Uncharacterized protein</fullName>
    </submittedName>
</protein>
<organism evidence="2 3">
    <name type="scientific">Linum trigynum</name>
    <dbReference type="NCBI Taxonomy" id="586398"/>
    <lineage>
        <taxon>Eukaryota</taxon>
        <taxon>Viridiplantae</taxon>
        <taxon>Streptophyta</taxon>
        <taxon>Embryophyta</taxon>
        <taxon>Tracheophyta</taxon>
        <taxon>Spermatophyta</taxon>
        <taxon>Magnoliopsida</taxon>
        <taxon>eudicotyledons</taxon>
        <taxon>Gunneridae</taxon>
        <taxon>Pentapetalae</taxon>
        <taxon>rosids</taxon>
        <taxon>fabids</taxon>
        <taxon>Malpighiales</taxon>
        <taxon>Linaceae</taxon>
        <taxon>Linum</taxon>
    </lineage>
</organism>
<sequence length="193" mass="21774">MWGYSQSPEWGYPGSSWSSQEGGSQGTGFYDQAPFQEEEPYHWGYEEASPYEENSPPQVEEKSKLELAMEAFMGHSSRPCATPQPEPKSQLEHMVERFVRGTNEGCSNLNLPQPKAKSKLELSMENFARTSSNTDFQPLPPLGLTLEEKVAQACASYRLSLLEEKLVQAIASHYWTRRWNGLMQAVDTPFCPS</sequence>
<accession>A0AAV2E0M0</accession>
<evidence type="ECO:0000256" key="1">
    <source>
        <dbReference type="SAM" id="MobiDB-lite"/>
    </source>
</evidence>
<keyword evidence="3" id="KW-1185">Reference proteome</keyword>
<dbReference type="AlphaFoldDB" id="A0AAV2E0M0"/>
<evidence type="ECO:0000313" key="3">
    <source>
        <dbReference type="Proteomes" id="UP001497516"/>
    </source>
</evidence>
<evidence type="ECO:0000313" key="2">
    <source>
        <dbReference type="EMBL" id="CAL1379115.1"/>
    </source>
</evidence>
<feature type="region of interest" description="Disordered" evidence="1">
    <location>
        <begin position="1"/>
        <end position="61"/>
    </location>
</feature>
<proteinExistence type="predicted"/>
<dbReference type="Proteomes" id="UP001497516">
    <property type="component" value="Chromosome 3"/>
</dbReference>
<reference evidence="2 3" key="1">
    <citation type="submission" date="2024-04" db="EMBL/GenBank/DDBJ databases">
        <authorList>
            <person name="Fracassetti M."/>
        </authorList>
    </citation>
    <scope>NUCLEOTIDE SEQUENCE [LARGE SCALE GENOMIC DNA]</scope>
</reference>